<gene>
    <name evidence="8" type="ORF">ACOC_LOCUS10541</name>
</gene>
<dbReference type="InterPro" id="IPR002223">
    <property type="entry name" value="Kunitz_BPTI"/>
</dbReference>
<organism evidence="10">
    <name type="scientific">Angiostrongylus costaricensis</name>
    <name type="common">Nematode worm</name>
    <dbReference type="NCBI Taxonomy" id="334426"/>
    <lineage>
        <taxon>Eukaryota</taxon>
        <taxon>Metazoa</taxon>
        <taxon>Ecdysozoa</taxon>
        <taxon>Nematoda</taxon>
        <taxon>Chromadorea</taxon>
        <taxon>Rhabditida</taxon>
        <taxon>Rhabditina</taxon>
        <taxon>Rhabditomorpha</taxon>
        <taxon>Strongyloidea</taxon>
        <taxon>Metastrongylidae</taxon>
        <taxon>Angiostrongylus</taxon>
    </lineage>
</organism>
<evidence type="ECO:0000313" key="9">
    <source>
        <dbReference type="Proteomes" id="UP000267027"/>
    </source>
</evidence>
<keyword evidence="4" id="KW-0722">Serine protease inhibitor</keyword>
<evidence type="ECO:0000256" key="6">
    <source>
        <dbReference type="SAM" id="MobiDB-lite"/>
    </source>
</evidence>
<protein>
    <submittedName>
        <fullName evidence="10">BPTI/Kunitz inhibitor domain-containing protein</fullName>
    </submittedName>
</protein>
<dbReference type="Gene3D" id="4.10.410.10">
    <property type="entry name" value="Pancreatic trypsin inhibitor Kunitz domain"/>
    <property type="match status" value="1"/>
</dbReference>
<proteinExistence type="predicted"/>
<dbReference type="PANTHER" id="PTHR10083:SF217">
    <property type="entry name" value="BOOPHILIN-H2"/>
    <property type="match status" value="1"/>
</dbReference>
<evidence type="ECO:0000259" key="7">
    <source>
        <dbReference type="PROSITE" id="PS50279"/>
    </source>
</evidence>
<evidence type="ECO:0000313" key="8">
    <source>
        <dbReference type="EMBL" id="VDM62126.1"/>
    </source>
</evidence>
<evidence type="ECO:0000313" key="10">
    <source>
        <dbReference type="WBParaSite" id="ACOC_0001054001-mRNA-1"/>
    </source>
</evidence>
<dbReference type="SMART" id="SM00131">
    <property type="entry name" value="KU"/>
    <property type="match status" value="1"/>
</dbReference>
<evidence type="ECO:0000256" key="3">
    <source>
        <dbReference type="ARBA" id="ARBA00022690"/>
    </source>
</evidence>
<evidence type="ECO:0000256" key="2">
    <source>
        <dbReference type="ARBA" id="ARBA00022525"/>
    </source>
</evidence>
<dbReference type="InterPro" id="IPR050098">
    <property type="entry name" value="TFPI/VKTCI-like"/>
</dbReference>
<dbReference type="OrthoDB" id="5851704at2759"/>
<dbReference type="Pfam" id="PF00014">
    <property type="entry name" value="Kunitz_BPTI"/>
    <property type="match status" value="1"/>
</dbReference>
<reference evidence="10" key="1">
    <citation type="submission" date="2017-02" db="UniProtKB">
        <authorList>
            <consortium name="WormBaseParasite"/>
        </authorList>
    </citation>
    <scope>IDENTIFICATION</scope>
</reference>
<dbReference type="WBParaSite" id="ACOC_0001054001-mRNA-1">
    <property type="protein sequence ID" value="ACOC_0001054001-mRNA-1"/>
    <property type="gene ID" value="ACOC_0001054001"/>
</dbReference>
<evidence type="ECO:0000256" key="5">
    <source>
        <dbReference type="ARBA" id="ARBA00023157"/>
    </source>
</evidence>
<dbReference type="PRINTS" id="PR00759">
    <property type="entry name" value="BASICPTASE"/>
</dbReference>
<reference evidence="8 9" key="2">
    <citation type="submission" date="2018-11" db="EMBL/GenBank/DDBJ databases">
        <authorList>
            <consortium name="Pathogen Informatics"/>
        </authorList>
    </citation>
    <scope>NUCLEOTIDE SEQUENCE [LARGE SCALE GENOMIC DNA]</scope>
    <source>
        <strain evidence="8 9">Costa Rica</strain>
    </source>
</reference>
<dbReference type="GO" id="GO:0005615">
    <property type="term" value="C:extracellular space"/>
    <property type="evidence" value="ECO:0007669"/>
    <property type="project" value="TreeGrafter"/>
</dbReference>
<keyword evidence="3" id="KW-0646">Protease inhibitor</keyword>
<accession>A0A0R3PWJ7</accession>
<dbReference type="Proteomes" id="UP000267027">
    <property type="component" value="Unassembled WGS sequence"/>
</dbReference>
<dbReference type="AlphaFoldDB" id="A0A0R3PWJ7"/>
<dbReference type="GO" id="GO:0004867">
    <property type="term" value="F:serine-type endopeptidase inhibitor activity"/>
    <property type="evidence" value="ECO:0007669"/>
    <property type="project" value="UniProtKB-KW"/>
</dbReference>
<feature type="domain" description="BPTI/Kunitz inhibitor" evidence="7">
    <location>
        <begin position="66"/>
        <end position="123"/>
    </location>
</feature>
<keyword evidence="2" id="KW-0964">Secreted</keyword>
<keyword evidence="5" id="KW-1015">Disulfide bond</keyword>
<dbReference type="SUPFAM" id="SSF57362">
    <property type="entry name" value="BPTI-like"/>
    <property type="match status" value="1"/>
</dbReference>
<keyword evidence="9" id="KW-1185">Reference proteome</keyword>
<feature type="region of interest" description="Disordered" evidence="6">
    <location>
        <begin position="1"/>
        <end position="25"/>
    </location>
</feature>
<sequence length="125" mass="14300">MEGDDMEENGGMAHLMIKPEDVPQINEETSVPIVESNDVDIIETATEPPAVEETTMLKTVDDKSVCQIKPSEGRTCREDEQPPRTNLHYFYSPKDRRCKLYFYRGCGGNANRFEKKSDCERLCLH</sequence>
<dbReference type="EMBL" id="UYYA01004495">
    <property type="protein sequence ID" value="VDM62126.1"/>
    <property type="molecule type" value="Genomic_DNA"/>
</dbReference>
<dbReference type="PANTHER" id="PTHR10083">
    <property type="entry name" value="KUNITZ-TYPE PROTEASE INHIBITOR-RELATED"/>
    <property type="match status" value="1"/>
</dbReference>
<dbReference type="CDD" id="cd00109">
    <property type="entry name" value="Kunitz-type"/>
    <property type="match status" value="1"/>
</dbReference>
<dbReference type="STRING" id="334426.A0A0R3PWJ7"/>
<evidence type="ECO:0000256" key="4">
    <source>
        <dbReference type="ARBA" id="ARBA00022900"/>
    </source>
</evidence>
<dbReference type="PROSITE" id="PS50279">
    <property type="entry name" value="BPTI_KUNITZ_2"/>
    <property type="match status" value="1"/>
</dbReference>
<dbReference type="FunFam" id="4.10.410.10:FF:000048">
    <property type="entry name" value="Protein CBR-MLT-11"/>
    <property type="match status" value="1"/>
</dbReference>
<dbReference type="InterPro" id="IPR036880">
    <property type="entry name" value="Kunitz_BPTI_sf"/>
</dbReference>
<comment type="subcellular location">
    <subcellularLocation>
        <location evidence="1">Secreted</location>
    </subcellularLocation>
</comment>
<evidence type="ECO:0000256" key="1">
    <source>
        <dbReference type="ARBA" id="ARBA00004613"/>
    </source>
</evidence>
<name>A0A0R3PWJ7_ANGCS</name>